<keyword evidence="9" id="KW-1185">Reference proteome</keyword>
<evidence type="ECO:0000256" key="1">
    <source>
        <dbReference type="ARBA" id="ARBA00022741"/>
    </source>
</evidence>
<dbReference type="InterPro" id="IPR017953">
    <property type="entry name" value="Carbohydrate_kinase_pred_CS"/>
</dbReference>
<dbReference type="GO" id="GO:0005524">
    <property type="term" value="F:ATP binding"/>
    <property type="evidence" value="ECO:0007669"/>
    <property type="project" value="UniProtKB-KW"/>
</dbReference>
<accession>A0A5Q0UES6</accession>
<evidence type="ECO:0000256" key="6">
    <source>
        <dbReference type="HAMAP-Rule" id="MF_01965"/>
    </source>
</evidence>
<evidence type="ECO:0000256" key="2">
    <source>
        <dbReference type="ARBA" id="ARBA00022840"/>
    </source>
</evidence>
<evidence type="ECO:0000313" key="8">
    <source>
        <dbReference type="EMBL" id="QGA80047.1"/>
    </source>
</evidence>
<evidence type="ECO:0000256" key="5">
    <source>
        <dbReference type="ARBA" id="ARBA00023239"/>
    </source>
</evidence>
<evidence type="ECO:0000313" key="9">
    <source>
        <dbReference type="Proteomes" id="UP000377803"/>
    </source>
</evidence>
<keyword evidence="4 6" id="KW-0520">NAD</keyword>
<dbReference type="HAMAP" id="MF_01965">
    <property type="entry name" value="NADHX_dehydratase"/>
    <property type="match status" value="1"/>
</dbReference>
<dbReference type="PANTHER" id="PTHR12592">
    <property type="entry name" value="ATP-DEPENDENT (S)-NAD(P)H-HYDRATE DEHYDRATASE FAMILY MEMBER"/>
    <property type="match status" value="1"/>
</dbReference>
<feature type="domain" description="YjeF C-terminal" evidence="7">
    <location>
        <begin position="1"/>
        <end position="251"/>
    </location>
</feature>
<comment type="catalytic activity">
    <reaction evidence="6">
        <text>(6S)-NADHX + ADP = AMP + phosphate + NADH + H(+)</text>
        <dbReference type="Rhea" id="RHEA:32223"/>
        <dbReference type="ChEBI" id="CHEBI:15378"/>
        <dbReference type="ChEBI" id="CHEBI:43474"/>
        <dbReference type="ChEBI" id="CHEBI:57945"/>
        <dbReference type="ChEBI" id="CHEBI:64074"/>
        <dbReference type="ChEBI" id="CHEBI:456215"/>
        <dbReference type="ChEBI" id="CHEBI:456216"/>
        <dbReference type="EC" id="4.2.1.136"/>
    </reaction>
</comment>
<comment type="catalytic activity">
    <reaction evidence="6">
        <text>(6S)-NADPHX + ADP = AMP + phosphate + NADPH + H(+)</text>
        <dbReference type="Rhea" id="RHEA:32235"/>
        <dbReference type="ChEBI" id="CHEBI:15378"/>
        <dbReference type="ChEBI" id="CHEBI:43474"/>
        <dbReference type="ChEBI" id="CHEBI:57783"/>
        <dbReference type="ChEBI" id="CHEBI:64076"/>
        <dbReference type="ChEBI" id="CHEBI:456215"/>
        <dbReference type="ChEBI" id="CHEBI:456216"/>
        <dbReference type="EC" id="4.2.1.136"/>
    </reaction>
</comment>
<protein>
    <recommendedName>
        <fullName evidence="6">ADP-dependent (S)-NAD(P)H-hydrate dehydratase</fullName>
        <ecNumber evidence="6">4.2.1.136</ecNumber>
    </recommendedName>
    <alternativeName>
        <fullName evidence="6">ADP-dependent NAD(P)HX dehydratase</fullName>
    </alternativeName>
</protein>
<feature type="binding site" evidence="6">
    <location>
        <position position="27"/>
    </location>
    <ligand>
        <name>(6S)-NADPHX</name>
        <dbReference type="ChEBI" id="CHEBI:64076"/>
    </ligand>
</feature>
<dbReference type="KEGG" id="ncon:LC1Nh_0139"/>
<dbReference type="InterPro" id="IPR000631">
    <property type="entry name" value="CARKD"/>
</dbReference>
<comment type="cofactor">
    <cofactor evidence="6">
        <name>Mg(2+)</name>
        <dbReference type="ChEBI" id="CHEBI:18420"/>
    </cofactor>
</comment>
<dbReference type="NCBIfam" id="TIGR00196">
    <property type="entry name" value="yjeF_cterm"/>
    <property type="match status" value="1"/>
</dbReference>
<gene>
    <name evidence="8" type="primary">nnr</name>
    <name evidence="6" type="synonym">nnrD</name>
    <name evidence="8" type="ORF">LC1Nh_0139</name>
</gene>
<dbReference type="GO" id="GO:0052855">
    <property type="term" value="F:ADP-dependent NAD(P)H-hydrate dehydratase activity"/>
    <property type="evidence" value="ECO:0007669"/>
    <property type="project" value="UniProtKB-UniRule"/>
</dbReference>
<keyword evidence="2 6" id="KW-0067">ATP-binding</keyword>
<dbReference type="EMBL" id="CP040089">
    <property type="protein sequence ID" value="QGA80047.1"/>
    <property type="molecule type" value="Genomic_DNA"/>
</dbReference>
<reference evidence="9" key="1">
    <citation type="submission" date="2019-05" db="EMBL/GenBank/DDBJ databases">
        <title>Candidatus Nanohalobium constans, a novel model system to study the DPANN nano-sized archaea: genomic and physiological characterization of a nanoarchaeon co-cultured with its chitinotrophic host.</title>
        <authorList>
            <person name="La Cono V."/>
            <person name="Arcadi E."/>
            <person name="Crisafi F."/>
            <person name="Denaro R."/>
            <person name="La Spada G."/>
            <person name="Messina E."/>
            <person name="Smedile F."/>
            <person name="Toshchakov S.V."/>
            <person name="Shevchenko M.A."/>
            <person name="Golyshin P.N."/>
            <person name="Golyshina O.V."/>
            <person name="Ferrer M."/>
            <person name="Rohde M."/>
            <person name="Mushegian A."/>
            <person name="Sorokin D.Y."/>
            <person name="Giuliano L."/>
            <person name="Yakimov M.M."/>
        </authorList>
    </citation>
    <scope>NUCLEOTIDE SEQUENCE [LARGE SCALE GENOMIC DNA]</scope>
    <source>
        <strain evidence="9">LC1Nh</strain>
    </source>
</reference>
<dbReference type="PROSITE" id="PS01050">
    <property type="entry name" value="YJEF_C_2"/>
    <property type="match status" value="1"/>
</dbReference>
<dbReference type="GO" id="GO:0110051">
    <property type="term" value="P:metabolite repair"/>
    <property type="evidence" value="ECO:0007669"/>
    <property type="project" value="TreeGrafter"/>
</dbReference>
<dbReference type="CDD" id="cd01171">
    <property type="entry name" value="YXKO-related"/>
    <property type="match status" value="1"/>
</dbReference>
<proteinExistence type="inferred from homology"/>
<comment type="similarity">
    <text evidence="6">Belongs to the NnrD/CARKD family.</text>
</comment>
<feature type="binding site" evidence="6">
    <location>
        <position position="196"/>
    </location>
    <ligand>
        <name>(6S)-NADPHX</name>
        <dbReference type="ChEBI" id="CHEBI:64076"/>
    </ligand>
</feature>
<comment type="caution">
    <text evidence="6">Lacks conserved residue(s) required for the propagation of feature annotation.</text>
</comment>
<dbReference type="GO" id="GO:0046496">
    <property type="term" value="P:nicotinamide nucleotide metabolic process"/>
    <property type="evidence" value="ECO:0007669"/>
    <property type="project" value="UniProtKB-UniRule"/>
</dbReference>
<feature type="binding site" evidence="6">
    <location>
        <position position="195"/>
    </location>
    <ligand>
        <name>AMP</name>
        <dbReference type="ChEBI" id="CHEBI:456215"/>
    </ligand>
</feature>
<dbReference type="AlphaFoldDB" id="A0A5Q0UES6"/>
<dbReference type="Gene3D" id="3.40.1190.20">
    <property type="match status" value="1"/>
</dbReference>
<feature type="binding site" evidence="6">
    <location>
        <position position="95"/>
    </location>
    <ligand>
        <name>(6S)-NADPHX</name>
        <dbReference type="ChEBI" id="CHEBI:64076"/>
    </ligand>
</feature>
<sequence length="251" mass="26165">MERKPESHKGENGKVTVIGGSKDFTGAPALSAQAALRTGCDLAKIVTSEEVSSVVASYSENLIVREYSSGYLGLSGVENCIDAVRWCDVFVIGPGLGNPDSEAVGEILERTNKTAVVDADAIKPALEADLSNAVLTPHRGEAELIKDEYGSVESFVGENEDIVVLVNGETDRVYSDKGVEKVDAGHPGMTVGGTGDVLTGIVASLISQDVSKREAAVKAAEINGEAGEEAAEEYGNSLLATDIIDLIPSVL</sequence>
<keyword evidence="5 6" id="KW-0456">Lyase</keyword>
<name>A0A5Q0UES6_9ARCH</name>
<dbReference type="InterPro" id="IPR029056">
    <property type="entry name" value="Ribokinase-like"/>
</dbReference>
<dbReference type="EC" id="4.2.1.136" evidence="6"/>
<dbReference type="SUPFAM" id="SSF53613">
    <property type="entry name" value="Ribokinase-like"/>
    <property type="match status" value="1"/>
</dbReference>
<dbReference type="Pfam" id="PF01256">
    <property type="entry name" value="Carb_kinase"/>
    <property type="match status" value="1"/>
</dbReference>
<comment type="function">
    <text evidence="6">Catalyzes the dehydration of the S-form of NAD(P)HX at the expense of ADP, which is converted to AMP. Together with NAD(P)HX epimerase, which catalyzes the epimerization of the S- and R-forms, the enzyme allows the repair of both epimers of NAD(P)HX, a damaged form of NAD(P)H that is a result of enzymatic or heat-dependent hydration.</text>
</comment>
<comment type="subunit">
    <text evidence="6">Homotetramer.</text>
</comment>
<keyword evidence="3 6" id="KW-0521">NADP</keyword>
<evidence type="ECO:0000259" key="7">
    <source>
        <dbReference type="PROSITE" id="PS51383"/>
    </source>
</evidence>
<feature type="binding site" evidence="6">
    <location>
        <position position="138"/>
    </location>
    <ligand>
        <name>(6S)-NADPHX</name>
        <dbReference type="ChEBI" id="CHEBI:64076"/>
    </ligand>
</feature>
<dbReference type="PROSITE" id="PS51383">
    <property type="entry name" value="YJEF_C_3"/>
    <property type="match status" value="1"/>
</dbReference>
<dbReference type="PANTHER" id="PTHR12592:SF0">
    <property type="entry name" value="ATP-DEPENDENT (S)-NAD(P)H-HYDRATE DEHYDRATASE"/>
    <property type="match status" value="1"/>
</dbReference>
<evidence type="ECO:0000256" key="4">
    <source>
        <dbReference type="ARBA" id="ARBA00023027"/>
    </source>
</evidence>
<keyword evidence="1 6" id="KW-0547">Nucleotide-binding</keyword>
<organism evidence="8 9">
    <name type="scientific">Candidatus Nanohalobium constans</name>
    <dbReference type="NCBI Taxonomy" id="2565781"/>
    <lineage>
        <taxon>Archaea</taxon>
        <taxon>Candidatus Nanohalarchaeota</taxon>
        <taxon>Candidatus Nanohalobia</taxon>
        <taxon>Candidatus Nanohalobiales</taxon>
        <taxon>Candidatus Nanohalobiaceae</taxon>
        <taxon>Candidatus Nanohalobium</taxon>
    </lineage>
</organism>
<dbReference type="Proteomes" id="UP000377803">
    <property type="component" value="Chromosome"/>
</dbReference>
<evidence type="ECO:0000256" key="3">
    <source>
        <dbReference type="ARBA" id="ARBA00022857"/>
    </source>
</evidence>